<proteinExistence type="inferred from homology"/>
<dbReference type="Pfam" id="PF03965">
    <property type="entry name" value="Penicillinase_R"/>
    <property type="match status" value="1"/>
</dbReference>
<name>K6VV32_9MICO</name>
<sequence length="152" mass="17330">MVVANILKMPRQRPEGATGLNAHFGEREFDVMDVLWSATDRLDVGEVCERLDGKIAYATVKTIMERLVIKGHLCREKTQRRYLYWPSRTKEETESEHAAADVRDLMDGFGHLAVVSFVDAIRSDEETLDHVRRLLAQVEDRGDESTPRKSAT</sequence>
<protein>
    <submittedName>
        <fullName evidence="5">Putative transcriptional regulator</fullName>
    </submittedName>
</protein>
<dbReference type="Gene3D" id="1.10.10.10">
    <property type="entry name" value="Winged helix-like DNA-binding domain superfamily/Winged helix DNA-binding domain"/>
    <property type="match status" value="1"/>
</dbReference>
<evidence type="ECO:0000256" key="4">
    <source>
        <dbReference type="ARBA" id="ARBA00023163"/>
    </source>
</evidence>
<dbReference type="AlphaFoldDB" id="K6VV32"/>
<comment type="similarity">
    <text evidence="1">Belongs to the BlaI transcriptional regulatory family.</text>
</comment>
<dbReference type="STRING" id="100225.SAMN05421595_2500"/>
<organism evidence="5 6">
    <name type="scientific">Austwickia chelonae NBRC 105200</name>
    <dbReference type="NCBI Taxonomy" id="1184607"/>
    <lineage>
        <taxon>Bacteria</taxon>
        <taxon>Bacillati</taxon>
        <taxon>Actinomycetota</taxon>
        <taxon>Actinomycetes</taxon>
        <taxon>Micrococcales</taxon>
        <taxon>Dermatophilaceae</taxon>
        <taxon>Austwickia</taxon>
    </lineage>
</organism>
<dbReference type="InterPro" id="IPR005650">
    <property type="entry name" value="BlaI_family"/>
</dbReference>
<comment type="caution">
    <text evidence="5">The sequence shown here is derived from an EMBL/GenBank/DDBJ whole genome shotgun (WGS) entry which is preliminary data.</text>
</comment>
<evidence type="ECO:0000256" key="1">
    <source>
        <dbReference type="ARBA" id="ARBA00011046"/>
    </source>
</evidence>
<keyword evidence="2" id="KW-0805">Transcription regulation</keyword>
<reference evidence="5 6" key="1">
    <citation type="submission" date="2012-08" db="EMBL/GenBank/DDBJ databases">
        <title>Whole genome shotgun sequence of Austwickia chelonae NBRC 105200.</title>
        <authorList>
            <person name="Yoshida I."/>
            <person name="Hosoyama A."/>
            <person name="Tsuchikane K."/>
            <person name="Katsumata H."/>
            <person name="Ando Y."/>
            <person name="Ohji S."/>
            <person name="Hamada M."/>
            <person name="Tamura T."/>
            <person name="Yamazoe A."/>
            <person name="Yamazaki S."/>
            <person name="Fujita N."/>
        </authorList>
    </citation>
    <scope>NUCLEOTIDE SEQUENCE [LARGE SCALE GENOMIC DNA]</scope>
    <source>
        <strain evidence="5 6">NBRC 105200</strain>
    </source>
</reference>
<dbReference type="GO" id="GO:0045892">
    <property type="term" value="P:negative regulation of DNA-templated transcription"/>
    <property type="evidence" value="ECO:0007669"/>
    <property type="project" value="InterPro"/>
</dbReference>
<evidence type="ECO:0000256" key="2">
    <source>
        <dbReference type="ARBA" id="ARBA00023015"/>
    </source>
</evidence>
<keyword evidence="6" id="KW-1185">Reference proteome</keyword>
<keyword evidence="3" id="KW-0238">DNA-binding</keyword>
<dbReference type="Proteomes" id="UP000008495">
    <property type="component" value="Unassembled WGS sequence"/>
</dbReference>
<gene>
    <name evidence="5" type="ORF">AUCHE_21_00200</name>
</gene>
<dbReference type="EMBL" id="BAGZ01000021">
    <property type="protein sequence ID" value="GAB79195.1"/>
    <property type="molecule type" value="Genomic_DNA"/>
</dbReference>
<accession>K6VV32</accession>
<evidence type="ECO:0000256" key="3">
    <source>
        <dbReference type="ARBA" id="ARBA00023125"/>
    </source>
</evidence>
<dbReference type="eggNOG" id="COG3682">
    <property type="taxonomic scope" value="Bacteria"/>
</dbReference>
<evidence type="ECO:0000313" key="5">
    <source>
        <dbReference type="EMBL" id="GAB79195.1"/>
    </source>
</evidence>
<keyword evidence="4" id="KW-0804">Transcription</keyword>
<dbReference type="InterPro" id="IPR036388">
    <property type="entry name" value="WH-like_DNA-bd_sf"/>
</dbReference>
<dbReference type="GO" id="GO:0003677">
    <property type="term" value="F:DNA binding"/>
    <property type="evidence" value="ECO:0007669"/>
    <property type="project" value="UniProtKB-KW"/>
</dbReference>
<dbReference type="InterPro" id="IPR036390">
    <property type="entry name" value="WH_DNA-bd_sf"/>
</dbReference>
<dbReference type="SUPFAM" id="SSF46785">
    <property type="entry name" value="Winged helix' DNA-binding domain"/>
    <property type="match status" value="1"/>
</dbReference>
<evidence type="ECO:0000313" key="6">
    <source>
        <dbReference type="Proteomes" id="UP000008495"/>
    </source>
</evidence>